<sequence length="211" mass="22263">MTLHEWLVFTLVAMLITLTPGPAVIMALSNSLAYGPGRAMIGSLGNALGLLVVSTATIAGLGALLAASATAFMVLKVAGAAYLVFLGIKQWRTRDSAYYGIDKKAVQTASVGKLILHGVSVAITNPKAILFFAAFLPQFIHGTDPAISQLALMVATFAACAVTSHFLYAMFAQVIKKYLNSPARMQKMNRVFGASFMLLGASLFTLKSKAA</sequence>
<comment type="subcellular location">
    <subcellularLocation>
        <location evidence="1">Cell membrane</location>
        <topology evidence="1">Multi-pass membrane protein</topology>
    </subcellularLocation>
</comment>
<keyword evidence="5 7" id="KW-1133">Transmembrane helix</keyword>
<dbReference type="GO" id="GO:0042970">
    <property type="term" value="F:homoserine transmembrane transporter activity"/>
    <property type="evidence" value="ECO:0007669"/>
    <property type="project" value="TreeGrafter"/>
</dbReference>
<keyword evidence="3" id="KW-1003">Cell membrane</keyword>
<evidence type="ECO:0000313" key="9">
    <source>
        <dbReference type="Proteomes" id="UP000050554"/>
    </source>
</evidence>
<keyword evidence="4 7" id="KW-0812">Transmembrane</keyword>
<comment type="similarity">
    <text evidence="2">Belongs to the Rht family.</text>
</comment>
<dbReference type="InterPro" id="IPR001123">
    <property type="entry name" value="LeuE-type"/>
</dbReference>
<reference evidence="8 9" key="1">
    <citation type="submission" date="2015-09" db="EMBL/GenBank/DDBJ databases">
        <title>Genome announcement of multiple Pseudomonas syringae strains.</title>
        <authorList>
            <person name="Thakur S."/>
            <person name="Wang P.W."/>
            <person name="Gong Y."/>
            <person name="Weir B.S."/>
            <person name="Guttman D.S."/>
        </authorList>
    </citation>
    <scope>NUCLEOTIDE SEQUENCE [LARGE SCALE GENOMIC DNA]</scope>
    <source>
        <strain evidence="8 9">ICMP3882</strain>
    </source>
</reference>
<feature type="transmembrane region" description="Helical" evidence="7">
    <location>
        <begin position="6"/>
        <end position="28"/>
    </location>
</feature>
<gene>
    <name evidence="8" type="ORF">ALO47_02492</name>
</gene>
<protein>
    <submittedName>
        <fullName evidence="8">Lysine exporter protein LysE/YggA</fullName>
    </submittedName>
</protein>
<proteinExistence type="inferred from homology"/>
<dbReference type="PATRIC" id="fig|55398.3.peg.3162"/>
<evidence type="ECO:0000256" key="5">
    <source>
        <dbReference type="ARBA" id="ARBA00022989"/>
    </source>
</evidence>
<evidence type="ECO:0000313" key="8">
    <source>
        <dbReference type="EMBL" id="KPY46639.1"/>
    </source>
</evidence>
<evidence type="ECO:0000256" key="4">
    <source>
        <dbReference type="ARBA" id="ARBA00022692"/>
    </source>
</evidence>
<dbReference type="Pfam" id="PF01810">
    <property type="entry name" value="LysE"/>
    <property type="match status" value="1"/>
</dbReference>
<feature type="transmembrane region" description="Helical" evidence="7">
    <location>
        <begin position="65"/>
        <end position="88"/>
    </location>
</feature>
<evidence type="ECO:0000256" key="6">
    <source>
        <dbReference type="ARBA" id="ARBA00023136"/>
    </source>
</evidence>
<evidence type="ECO:0000256" key="1">
    <source>
        <dbReference type="ARBA" id="ARBA00004651"/>
    </source>
</evidence>
<dbReference type="Proteomes" id="UP000050554">
    <property type="component" value="Unassembled WGS sequence"/>
</dbReference>
<name>A0A0Q0E4B9_PSESI</name>
<feature type="transmembrane region" description="Helical" evidence="7">
    <location>
        <begin position="114"/>
        <end position="140"/>
    </location>
</feature>
<comment type="caution">
    <text evidence="8">The sequence shown here is derived from an EMBL/GenBank/DDBJ whole genome shotgun (WGS) entry which is preliminary data.</text>
</comment>
<dbReference type="PANTHER" id="PTHR30086">
    <property type="entry name" value="ARGININE EXPORTER PROTEIN ARGO"/>
    <property type="match status" value="1"/>
</dbReference>
<feature type="transmembrane region" description="Helical" evidence="7">
    <location>
        <begin position="146"/>
        <end position="168"/>
    </location>
</feature>
<dbReference type="PANTHER" id="PTHR30086:SF14">
    <property type="entry name" value="HOMOSERINE_HOMOSERINE LACTONE EFFLUX PROTEIN"/>
    <property type="match status" value="1"/>
</dbReference>
<evidence type="ECO:0000256" key="7">
    <source>
        <dbReference type="SAM" id="Phobius"/>
    </source>
</evidence>
<feature type="transmembrane region" description="Helical" evidence="7">
    <location>
        <begin position="188"/>
        <end position="206"/>
    </location>
</feature>
<feature type="transmembrane region" description="Helical" evidence="7">
    <location>
        <begin position="40"/>
        <end position="59"/>
    </location>
</feature>
<accession>A0A0Q0E4B9</accession>
<dbReference type="AlphaFoldDB" id="A0A0Q0E4B9"/>
<dbReference type="RefSeq" id="WP_004879190.1">
    <property type="nucleotide sequence ID" value="NZ_LJRF01000120.1"/>
</dbReference>
<evidence type="ECO:0000256" key="3">
    <source>
        <dbReference type="ARBA" id="ARBA00022475"/>
    </source>
</evidence>
<dbReference type="GO" id="GO:0005886">
    <property type="term" value="C:plasma membrane"/>
    <property type="evidence" value="ECO:0007669"/>
    <property type="project" value="UniProtKB-SubCell"/>
</dbReference>
<keyword evidence="6 7" id="KW-0472">Membrane</keyword>
<evidence type="ECO:0000256" key="2">
    <source>
        <dbReference type="ARBA" id="ARBA00007928"/>
    </source>
</evidence>
<dbReference type="PIRSF" id="PIRSF006324">
    <property type="entry name" value="LeuE"/>
    <property type="match status" value="1"/>
</dbReference>
<organism evidence="8 9">
    <name type="scientific">Pseudomonas syringae pv. ribicola</name>
    <dbReference type="NCBI Taxonomy" id="55398"/>
    <lineage>
        <taxon>Bacteria</taxon>
        <taxon>Pseudomonadati</taxon>
        <taxon>Pseudomonadota</taxon>
        <taxon>Gammaproteobacteria</taxon>
        <taxon>Pseudomonadales</taxon>
        <taxon>Pseudomonadaceae</taxon>
        <taxon>Pseudomonas</taxon>
    </lineage>
</organism>
<dbReference type="EMBL" id="LJRF01000120">
    <property type="protein sequence ID" value="KPY46639.1"/>
    <property type="molecule type" value="Genomic_DNA"/>
</dbReference>